<dbReference type="GO" id="GO:0140359">
    <property type="term" value="F:ABC-type transporter activity"/>
    <property type="evidence" value="ECO:0007669"/>
    <property type="project" value="InterPro"/>
</dbReference>
<evidence type="ECO:0000259" key="8">
    <source>
        <dbReference type="Pfam" id="PF19055"/>
    </source>
</evidence>
<evidence type="ECO:0000256" key="6">
    <source>
        <dbReference type="ARBA" id="ARBA00023136"/>
    </source>
</evidence>
<dbReference type="Proteomes" id="UP000051574">
    <property type="component" value="Unassembled WGS sequence"/>
</dbReference>
<comment type="subcellular location">
    <subcellularLocation>
        <location evidence="1">Membrane</location>
        <topology evidence="1">Multi-pass membrane protein</topology>
    </subcellularLocation>
</comment>
<feature type="domain" description="ABC transporter family G" evidence="8">
    <location>
        <begin position="62"/>
        <end position="120"/>
    </location>
</feature>
<dbReference type="InterPro" id="IPR050352">
    <property type="entry name" value="ABCG_transporters"/>
</dbReference>
<evidence type="ECO:0000313" key="9">
    <source>
        <dbReference type="EMBL" id="KRT84531.1"/>
    </source>
</evidence>
<accession>A0A0T6BB21</accession>
<organism evidence="9 10">
    <name type="scientific">Oryctes borbonicus</name>
    <dbReference type="NCBI Taxonomy" id="1629725"/>
    <lineage>
        <taxon>Eukaryota</taxon>
        <taxon>Metazoa</taxon>
        <taxon>Ecdysozoa</taxon>
        <taxon>Arthropoda</taxon>
        <taxon>Hexapoda</taxon>
        <taxon>Insecta</taxon>
        <taxon>Pterygota</taxon>
        <taxon>Neoptera</taxon>
        <taxon>Endopterygota</taxon>
        <taxon>Coleoptera</taxon>
        <taxon>Polyphaga</taxon>
        <taxon>Scarabaeiformia</taxon>
        <taxon>Scarabaeidae</taxon>
        <taxon>Dynastinae</taxon>
        <taxon>Oryctes</taxon>
    </lineage>
</organism>
<keyword evidence="10" id="KW-1185">Reference proteome</keyword>
<dbReference type="GO" id="GO:0005524">
    <property type="term" value="F:ATP binding"/>
    <property type="evidence" value="ECO:0007669"/>
    <property type="project" value="UniProtKB-KW"/>
</dbReference>
<keyword evidence="9" id="KW-0547">Nucleotide-binding</keyword>
<dbReference type="Pfam" id="PF00005">
    <property type="entry name" value="ABC_tran"/>
    <property type="match status" value="1"/>
</dbReference>
<dbReference type="OrthoDB" id="66620at2759"/>
<protein>
    <submittedName>
        <fullName evidence="9">ABC transporter ATP-binding protein</fullName>
    </submittedName>
</protein>
<dbReference type="GO" id="GO:0005886">
    <property type="term" value="C:plasma membrane"/>
    <property type="evidence" value="ECO:0007669"/>
    <property type="project" value="TreeGrafter"/>
</dbReference>
<dbReference type="InterPro" id="IPR027417">
    <property type="entry name" value="P-loop_NTPase"/>
</dbReference>
<dbReference type="AlphaFoldDB" id="A0A0T6BB21"/>
<comment type="caution">
    <text evidence="9">The sequence shown here is derived from an EMBL/GenBank/DDBJ whole genome shotgun (WGS) entry which is preliminary data.</text>
</comment>
<keyword evidence="9" id="KW-0067">ATP-binding</keyword>
<evidence type="ECO:0000256" key="2">
    <source>
        <dbReference type="ARBA" id="ARBA00005814"/>
    </source>
</evidence>
<keyword evidence="4" id="KW-0812">Transmembrane</keyword>
<evidence type="ECO:0000259" key="7">
    <source>
        <dbReference type="Pfam" id="PF00005"/>
    </source>
</evidence>
<gene>
    <name evidence="9" type="ORF">AMK59_1341</name>
</gene>
<dbReference type="GO" id="GO:0016887">
    <property type="term" value="F:ATP hydrolysis activity"/>
    <property type="evidence" value="ECO:0007669"/>
    <property type="project" value="InterPro"/>
</dbReference>
<dbReference type="SUPFAM" id="SSF52540">
    <property type="entry name" value="P-loop containing nucleoside triphosphate hydrolases"/>
    <property type="match status" value="1"/>
</dbReference>
<keyword evidence="5" id="KW-1133">Transmembrane helix</keyword>
<feature type="domain" description="ABC transporter" evidence="7">
    <location>
        <begin position="3"/>
        <end position="33"/>
    </location>
</feature>
<dbReference type="InterPro" id="IPR043926">
    <property type="entry name" value="ABCG_dom"/>
</dbReference>
<evidence type="ECO:0000256" key="4">
    <source>
        <dbReference type="ARBA" id="ARBA00022692"/>
    </source>
</evidence>
<keyword evidence="6" id="KW-0472">Membrane</keyword>
<reference evidence="9 10" key="1">
    <citation type="submission" date="2015-09" db="EMBL/GenBank/DDBJ databases">
        <title>Draft genome of the scarab beetle Oryctes borbonicus.</title>
        <authorList>
            <person name="Meyer J.M."/>
            <person name="Markov G.V."/>
            <person name="Baskaran P."/>
            <person name="Herrmann M."/>
            <person name="Sommer R.J."/>
            <person name="Roedelsperger C."/>
        </authorList>
    </citation>
    <scope>NUCLEOTIDE SEQUENCE [LARGE SCALE GENOMIC DNA]</scope>
    <source>
        <strain evidence="9">OB123</strain>
        <tissue evidence="9">Whole animal</tissue>
    </source>
</reference>
<evidence type="ECO:0000256" key="3">
    <source>
        <dbReference type="ARBA" id="ARBA00022448"/>
    </source>
</evidence>
<comment type="similarity">
    <text evidence="2">Belongs to the ABC transporter superfamily. ABCG family. Eye pigment precursor importer (TC 3.A.1.204) subfamily.</text>
</comment>
<evidence type="ECO:0000256" key="5">
    <source>
        <dbReference type="ARBA" id="ARBA00022989"/>
    </source>
</evidence>
<dbReference type="PANTHER" id="PTHR48041">
    <property type="entry name" value="ABC TRANSPORTER G FAMILY MEMBER 28"/>
    <property type="match status" value="1"/>
</dbReference>
<dbReference type="PANTHER" id="PTHR48041:SF15">
    <property type="entry name" value="FI05267P"/>
    <property type="match status" value="1"/>
</dbReference>
<dbReference type="Gene3D" id="3.40.50.300">
    <property type="entry name" value="P-loop containing nucleotide triphosphate hydrolases"/>
    <property type="match status" value="1"/>
</dbReference>
<dbReference type="EMBL" id="LJIG01002409">
    <property type="protein sequence ID" value="KRT84531.1"/>
    <property type="molecule type" value="Genomic_DNA"/>
</dbReference>
<keyword evidence="3" id="KW-0813">Transport</keyword>
<proteinExistence type="inferred from homology"/>
<name>A0A0T6BB21_9SCAR</name>
<evidence type="ECO:0000313" key="10">
    <source>
        <dbReference type="Proteomes" id="UP000051574"/>
    </source>
</evidence>
<dbReference type="Pfam" id="PF19055">
    <property type="entry name" value="ABC2_membrane_7"/>
    <property type="match status" value="1"/>
</dbReference>
<dbReference type="InterPro" id="IPR003439">
    <property type="entry name" value="ABC_transporter-like_ATP-bd"/>
</dbReference>
<evidence type="ECO:0000256" key="1">
    <source>
        <dbReference type="ARBA" id="ARBA00004141"/>
    </source>
</evidence>
<sequence length="202" mass="22738">MTDKLSGGERKRLSIALELINNPPIIFLDEPTTGLDDLASAQCIALLKSLSHGGRTIICSVHTPSARLFAQFDQAYVLADGMCVYQGYGPNLVEYLENIGLICPTHYNPADFMIEVCCGEYGNYADKLASMANTQFMLTCESSYERGTTYDDTSTFSCNTNHEVSFMFQFRTLLFRMWKQMLRDKVTIHTRYGNTSSHFSNL</sequence>